<reference evidence="1" key="1">
    <citation type="submission" date="2021-01" db="EMBL/GenBank/DDBJ databases">
        <authorList>
            <consortium name="Genoscope - CEA"/>
            <person name="William W."/>
        </authorList>
    </citation>
    <scope>NUCLEOTIDE SEQUENCE</scope>
</reference>
<organism evidence="1 2">
    <name type="scientific">Paramecium octaurelia</name>
    <dbReference type="NCBI Taxonomy" id="43137"/>
    <lineage>
        <taxon>Eukaryota</taxon>
        <taxon>Sar</taxon>
        <taxon>Alveolata</taxon>
        <taxon>Ciliophora</taxon>
        <taxon>Intramacronucleata</taxon>
        <taxon>Oligohymenophorea</taxon>
        <taxon>Peniculida</taxon>
        <taxon>Parameciidae</taxon>
        <taxon>Paramecium</taxon>
    </lineage>
</organism>
<dbReference type="AlphaFoldDB" id="A0A8S1W505"/>
<dbReference type="OMA" id="AKAFHLI"/>
<dbReference type="Proteomes" id="UP000683925">
    <property type="component" value="Unassembled WGS sequence"/>
</dbReference>
<dbReference type="OrthoDB" id="307151at2759"/>
<evidence type="ECO:0000313" key="1">
    <source>
        <dbReference type="EMBL" id="CAD8181176.1"/>
    </source>
</evidence>
<accession>A0A8S1W505</accession>
<comment type="caution">
    <text evidence="1">The sequence shown here is derived from an EMBL/GenBank/DDBJ whole genome shotgun (WGS) entry which is preliminary data.</text>
</comment>
<proteinExistence type="predicted"/>
<gene>
    <name evidence="1" type="ORF">POCTA_138.1.T0760173</name>
</gene>
<sequence>MAKLWLLDSPYAKAFHLIQEYQKYQYISLNEKSLIKDLIIRKDASASNLLGSRSDLEIRENLQKLIKTIRLQQIEQQNEDDDVSTSKSLKFFLRQKLKLKIANSNFDLATNKR</sequence>
<keyword evidence="2" id="KW-1185">Reference proteome</keyword>
<dbReference type="EMBL" id="CAJJDP010000075">
    <property type="protein sequence ID" value="CAD8181176.1"/>
    <property type="molecule type" value="Genomic_DNA"/>
</dbReference>
<name>A0A8S1W505_PAROT</name>
<protein>
    <submittedName>
        <fullName evidence="1">Uncharacterized protein</fullName>
    </submittedName>
</protein>
<evidence type="ECO:0000313" key="2">
    <source>
        <dbReference type="Proteomes" id="UP000683925"/>
    </source>
</evidence>